<sequence>MAHFAKISDDNEVLSVVVVDNKDVLNDSNEEEESVGQQYLETHSNWPANKWIQTSCNTFNNTHRLDGTPFRGNFAAVGSIWDPVNQIFWNPQPYPSWVKNTTHAVWDAPIAAPTEINDNNGSDPLVWNWDIVWNEAVHQSDNSKGWEATKSNDSEKTVHEWNGTAWVVK</sequence>
<accession>A0A3D6BUS0</accession>
<proteinExistence type="predicted"/>
<protein>
    <submittedName>
        <fullName evidence="1">Uncharacterized protein</fullName>
    </submittedName>
</protein>
<name>A0A3D6BUS0_9FLAO</name>
<dbReference type="EMBL" id="DPRK01000164">
    <property type="protein sequence ID" value="HCY81929.1"/>
    <property type="molecule type" value="Genomic_DNA"/>
</dbReference>
<dbReference type="Proteomes" id="UP000263268">
    <property type="component" value="Unassembled WGS sequence"/>
</dbReference>
<reference evidence="1 2" key="1">
    <citation type="journal article" date="2018" name="Nat. Biotechnol.">
        <title>A standardized bacterial taxonomy based on genome phylogeny substantially revises the tree of life.</title>
        <authorList>
            <person name="Parks D.H."/>
            <person name="Chuvochina M."/>
            <person name="Waite D.W."/>
            <person name="Rinke C."/>
            <person name="Skarshewski A."/>
            <person name="Chaumeil P.A."/>
            <person name="Hugenholtz P."/>
        </authorList>
    </citation>
    <scope>NUCLEOTIDE SEQUENCE [LARGE SCALE GENOMIC DNA]</scope>
    <source>
        <strain evidence="1">UBA10227</strain>
    </source>
</reference>
<dbReference type="AlphaFoldDB" id="A0A3D6BUS0"/>
<organism evidence="1 2">
    <name type="scientific">Xanthomarina gelatinilytica</name>
    <dbReference type="NCBI Taxonomy" id="1137281"/>
    <lineage>
        <taxon>Bacteria</taxon>
        <taxon>Pseudomonadati</taxon>
        <taxon>Bacteroidota</taxon>
        <taxon>Flavobacteriia</taxon>
        <taxon>Flavobacteriales</taxon>
        <taxon>Flavobacteriaceae</taxon>
        <taxon>Xanthomarina</taxon>
    </lineage>
</organism>
<evidence type="ECO:0000313" key="2">
    <source>
        <dbReference type="Proteomes" id="UP000263268"/>
    </source>
</evidence>
<evidence type="ECO:0000313" key="1">
    <source>
        <dbReference type="EMBL" id="HCY81929.1"/>
    </source>
</evidence>
<gene>
    <name evidence="1" type="ORF">DHV22_10190</name>
</gene>
<comment type="caution">
    <text evidence="1">The sequence shown here is derived from an EMBL/GenBank/DDBJ whole genome shotgun (WGS) entry which is preliminary data.</text>
</comment>